<protein>
    <submittedName>
        <fullName evidence="2">Uncharacterized protein</fullName>
    </submittedName>
</protein>
<dbReference type="EMBL" id="JAIZAY010000001">
    <property type="protein sequence ID" value="KAJ8051087.1"/>
    <property type="molecule type" value="Genomic_DNA"/>
</dbReference>
<feature type="repeat" description="Filamin" evidence="1">
    <location>
        <begin position="77"/>
        <end position="181"/>
    </location>
</feature>
<comment type="caution">
    <text evidence="2">The sequence shown here is derived from an EMBL/GenBank/DDBJ whole genome shotgun (WGS) entry which is preliminary data.</text>
</comment>
<evidence type="ECO:0000313" key="2">
    <source>
        <dbReference type="EMBL" id="KAJ8051087.1"/>
    </source>
</evidence>
<accession>A0A9Q1HIA8</accession>
<evidence type="ECO:0000256" key="1">
    <source>
        <dbReference type="PROSITE-ProRule" id="PRU00087"/>
    </source>
</evidence>
<sequence length="592" mass="66675">MTEGLYSEAGGFPNTNGQYLPALVNYPVNFTSTLTRFSSTFTVKIPQKSRIHYTSTEFDLEETLSGPILRVHHMTKETQKQSTESTAVGKGLRYANVGEVTKFKIKVANASMLHDVYFSALAVGDNHMFTANPLPPDNDKLEISFSYTPTMEGEYDLYIEEIEGKTRDQSQVPGSPFRLVVQGPKVNQEAERKFTDSLPSCQTIPQNNISWVEGSWKTRRLVGSKHGVLRSGWVFQPKICSFDTFTEEEIAIAAASLEPKTIAILGSSTERGIFLSLVDLALTEREKVHLNESHFEKCWGFAELQIGSLRIIYQDFRIAPAGSKAILNEKNISIICHNEKKVVQGVNFFDDALGFLREYLFNNRLWPDVVFVAVTDATKLESLFKVIPYSWKGVIYPTNTFIVNSGRYYTASGVEIYTKQALEYPSVDKRVQIFDAFALTTGVRHGSQSSPRIMRSNHFHRWCNELGGRIRVCGDGAEMVAQLLLGKAVAPNGKDVWMKSIREEHLNVIRNIDYREIMCCHDCPESLLPFHIKRVPDLKCYRSTTGLGLWEEKHLQVWDGTLCPSDCMETKPVGQTQTESGPVDVRECTVTV</sequence>
<dbReference type="InterPro" id="IPR014756">
    <property type="entry name" value="Ig_E-set"/>
</dbReference>
<dbReference type="OrthoDB" id="5334309at2759"/>
<keyword evidence="3" id="KW-1185">Reference proteome</keyword>
<evidence type="ECO:0000313" key="3">
    <source>
        <dbReference type="Proteomes" id="UP001152320"/>
    </source>
</evidence>
<dbReference type="Gene3D" id="2.60.40.10">
    <property type="entry name" value="Immunoglobulins"/>
    <property type="match status" value="1"/>
</dbReference>
<dbReference type="InterPro" id="IPR013783">
    <property type="entry name" value="Ig-like_fold"/>
</dbReference>
<dbReference type="PROSITE" id="PS50194">
    <property type="entry name" value="FILAMIN_REPEAT"/>
    <property type="match status" value="1"/>
</dbReference>
<gene>
    <name evidence="2" type="ORF">HOLleu_04524</name>
</gene>
<organism evidence="2 3">
    <name type="scientific">Holothuria leucospilota</name>
    <name type="common">Black long sea cucumber</name>
    <name type="synonym">Mertensiothuria leucospilota</name>
    <dbReference type="NCBI Taxonomy" id="206669"/>
    <lineage>
        <taxon>Eukaryota</taxon>
        <taxon>Metazoa</taxon>
        <taxon>Echinodermata</taxon>
        <taxon>Eleutherozoa</taxon>
        <taxon>Echinozoa</taxon>
        <taxon>Holothuroidea</taxon>
        <taxon>Aspidochirotacea</taxon>
        <taxon>Aspidochirotida</taxon>
        <taxon>Holothuriidae</taxon>
        <taxon>Holothuria</taxon>
    </lineage>
</organism>
<dbReference type="InterPro" id="IPR017868">
    <property type="entry name" value="Filamin/ABP280_repeat-like"/>
</dbReference>
<name>A0A9Q1HIA8_HOLLE</name>
<proteinExistence type="predicted"/>
<dbReference type="SUPFAM" id="SSF81296">
    <property type="entry name" value="E set domains"/>
    <property type="match status" value="1"/>
</dbReference>
<dbReference type="AlphaFoldDB" id="A0A9Q1HIA8"/>
<reference evidence="2" key="1">
    <citation type="submission" date="2021-10" db="EMBL/GenBank/DDBJ databases">
        <title>Tropical sea cucumber genome reveals ecological adaptation and Cuvierian tubules defense mechanism.</title>
        <authorList>
            <person name="Chen T."/>
        </authorList>
    </citation>
    <scope>NUCLEOTIDE SEQUENCE</scope>
    <source>
        <strain evidence="2">Nanhai2018</strain>
        <tissue evidence="2">Muscle</tissue>
    </source>
</reference>
<dbReference type="Proteomes" id="UP001152320">
    <property type="component" value="Chromosome 1"/>
</dbReference>